<dbReference type="Pfam" id="PF00650">
    <property type="entry name" value="CRAL_TRIO"/>
    <property type="match status" value="1"/>
</dbReference>
<dbReference type="SUPFAM" id="SSF46938">
    <property type="entry name" value="CRAL/TRIO N-terminal domain"/>
    <property type="match status" value="1"/>
</dbReference>
<dbReference type="GO" id="GO:0016020">
    <property type="term" value="C:membrane"/>
    <property type="evidence" value="ECO:0007669"/>
    <property type="project" value="TreeGrafter"/>
</dbReference>
<dbReference type="CDD" id="cd00170">
    <property type="entry name" value="SEC14"/>
    <property type="match status" value="1"/>
</dbReference>
<organism evidence="3 4">
    <name type="scientific">Cardiocondyla obscurior</name>
    <dbReference type="NCBI Taxonomy" id="286306"/>
    <lineage>
        <taxon>Eukaryota</taxon>
        <taxon>Metazoa</taxon>
        <taxon>Ecdysozoa</taxon>
        <taxon>Arthropoda</taxon>
        <taxon>Hexapoda</taxon>
        <taxon>Insecta</taxon>
        <taxon>Pterygota</taxon>
        <taxon>Neoptera</taxon>
        <taxon>Endopterygota</taxon>
        <taxon>Hymenoptera</taxon>
        <taxon>Apocrita</taxon>
        <taxon>Aculeata</taxon>
        <taxon>Formicoidea</taxon>
        <taxon>Formicidae</taxon>
        <taxon>Myrmicinae</taxon>
        <taxon>Cardiocondyla</taxon>
    </lineage>
</organism>
<feature type="transmembrane region" description="Helical" evidence="1">
    <location>
        <begin position="166"/>
        <end position="184"/>
    </location>
</feature>
<dbReference type="Gene3D" id="3.40.525.10">
    <property type="entry name" value="CRAL-TRIO lipid binding domain"/>
    <property type="match status" value="1"/>
</dbReference>
<dbReference type="PANTHER" id="PTHR10174">
    <property type="entry name" value="ALPHA-TOCOPHEROL TRANSFER PROTEIN-RELATED"/>
    <property type="match status" value="1"/>
</dbReference>
<name>A0AAW2FED2_9HYME</name>
<evidence type="ECO:0000259" key="2">
    <source>
        <dbReference type="PROSITE" id="PS50191"/>
    </source>
</evidence>
<comment type="caution">
    <text evidence="3">The sequence shown here is derived from an EMBL/GenBank/DDBJ whole genome shotgun (WGS) entry which is preliminary data.</text>
</comment>
<accession>A0AAW2FED2</accession>
<keyword evidence="4" id="KW-1185">Reference proteome</keyword>
<sequence>MENVYTRSDREQDHVWKKLSDEDKRYAEEWLNETDEGKRNGFKMIRRWLDQNNSLDARIDDFLILRFLRVCKFDVKKTKNRMRSRYKQRSKLPQWFLNKDPFLPELQELINLGIYLPLLKPDNQGRLVIIIRPAVYDPRTTDVANVVKLYLILLETAVKYYPAASIYGYVMIVDLTGITIRHLVQYRPSLLMNAVQMWQNYPIRILSINIFNVPAIFEATAMILRSFMSEKLRNRFHMSSSMKPDDFKDIPTDTLPVEYGGTGGTIQELTKFWKKTAEKNRDVILEEEK</sequence>
<dbReference type="PANTHER" id="PTHR10174:SF224">
    <property type="entry name" value="RETINOL-BINDING PROTEIN PINTA"/>
    <property type="match status" value="1"/>
</dbReference>
<keyword evidence="1" id="KW-1133">Transmembrane helix</keyword>
<dbReference type="InterPro" id="IPR001251">
    <property type="entry name" value="CRAL-TRIO_dom"/>
</dbReference>
<dbReference type="SMART" id="SM00516">
    <property type="entry name" value="SEC14"/>
    <property type="match status" value="1"/>
</dbReference>
<evidence type="ECO:0000256" key="1">
    <source>
        <dbReference type="SAM" id="Phobius"/>
    </source>
</evidence>
<evidence type="ECO:0000313" key="4">
    <source>
        <dbReference type="Proteomes" id="UP001430953"/>
    </source>
</evidence>
<feature type="domain" description="CRAL-TRIO" evidence="2">
    <location>
        <begin position="103"/>
        <end position="267"/>
    </location>
</feature>
<keyword evidence="1" id="KW-0472">Membrane</keyword>
<protein>
    <recommendedName>
        <fullName evidence="2">CRAL-TRIO domain-containing protein</fullName>
    </recommendedName>
</protein>
<dbReference type="SMART" id="SM01100">
    <property type="entry name" value="CRAL_TRIO_N"/>
    <property type="match status" value="1"/>
</dbReference>
<dbReference type="PRINTS" id="PR00180">
    <property type="entry name" value="CRETINALDHBP"/>
</dbReference>
<feature type="transmembrane region" description="Helical" evidence="1">
    <location>
        <begin position="204"/>
        <end position="228"/>
    </location>
</feature>
<dbReference type="EMBL" id="JADYXP020000011">
    <property type="protein sequence ID" value="KAL0114324.1"/>
    <property type="molecule type" value="Genomic_DNA"/>
</dbReference>
<dbReference type="GO" id="GO:1902936">
    <property type="term" value="F:phosphatidylinositol bisphosphate binding"/>
    <property type="evidence" value="ECO:0007669"/>
    <property type="project" value="TreeGrafter"/>
</dbReference>
<keyword evidence="1" id="KW-0812">Transmembrane</keyword>
<proteinExistence type="predicted"/>
<dbReference type="AlphaFoldDB" id="A0AAW2FED2"/>
<dbReference type="InterPro" id="IPR011074">
    <property type="entry name" value="CRAL/TRIO_N_dom"/>
</dbReference>
<evidence type="ECO:0000313" key="3">
    <source>
        <dbReference type="EMBL" id="KAL0114324.1"/>
    </source>
</evidence>
<dbReference type="Gene3D" id="1.10.8.20">
    <property type="entry name" value="N-terminal domain of phosphatidylinositol transfer protein sec14p"/>
    <property type="match status" value="1"/>
</dbReference>
<dbReference type="SUPFAM" id="SSF52087">
    <property type="entry name" value="CRAL/TRIO domain"/>
    <property type="match status" value="1"/>
</dbReference>
<dbReference type="Proteomes" id="UP001430953">
    <property type="component" value="Unassembled WGS sequence"/>
</dbReference>
<dbReference type="InterPro" id="IPR036273">
    <property type="entry name" value="CRAL/TRIO_N_dom_sf"/>
</dbReference>
<dbReference type="PROSITE" id="PS50191">
    <property type="entry name" value="CRAL_TRIO"/>
    <property type="match status" value="1"/>
</dbReference>
<dbReference type="InterPro" id="IPR036865">
    <property type="entry name" value="CRAL-TRIO_dom_sf"/>
</dbReference>
<gene>
    <name evidence="3" type="ORF">PUN28_011525</name>
</gene>
<reference evidence="3 4" key="1">
    <citation type="submission" date="2023-03" db="EMBL/GenBank/DDBJ databases">
        <title>High recombination rates correlate with genetic variation in Cardiocondyla obscurior ants.</title>
        <authorList>
            <person name="Errbii M."/>
        </authorList>
    </citation>
    <scope>NUCLEOTIDE SEQUENCE [LARGE SCALE GENOMIC DNA]</scope>
    <source>
        <strain evidence="3">Alpha-2009</strain>
        <tissue evidence="3">Whole body</tissue>
    </source>
</reference>
<dbReference type="Gene3D" id="1.20.5.1200">
    <property type="entry name" value="Alpha-tocopherol transfer"/>
    <property type="match status" value="1"/>
</dbReference>